<reference evidence="2" key="1">
    <citation type="submission" date="2016-06" db="EMBL/GenBank/DDBJ databases">
        <authorList>
            <person name="Varghese N."/>
            <person name="Submissions Spin"/>
        </authorList>
    </citation>
    <scope>NUCLEOTIDE SEQUENCE [LARGE SCALE GENOMIC DNA]</scope>
    <source>
        <strain evidence="2">DSM 44100</strain>
    </source>
</reference>
<dbReference type="EMBL" id="FMCU01000014">
    <property type="protein sequence ID" value="SCF41676.1"/>
    <property type="molecule type" value="Genomic_DNA"/>
</dbReference>
<gene>
    <name evidence="1" type="ORF">GA0070216_114177</name>
</gene>
<accession>A0A1C5A959</accession>
<keyword evidence="2" id="KW-1185">Reference proteome</keyword>
<protein>
    <submittedName>
        <fullName evidence="1">Uncharacterized protein</fullName>
    </submittedName>
</protein>
<dbReference type="Proteomes" id="UP000198797">
    <property type="component" value="Unassembled WGS sequence"/>
</dbReference>
<dbReference type="AlphaFoldDB" id="A0A1C5A959"/>
<proteinExistence type="predicted"/>
<evidence type="ECO:0000313" key="2">
    <source>
        <dbReference type="Proteomes" id="UP000198797"/>
    </source>
</evidence>
<name>A0A1C5A959_9ACTN</name>
<organism evidence="1 2">
    <name type="scientific">Micromonospora matsumotoense</name>
    <dbReference type="NCBI Taxonomy" id="121616"/>
    <lineage>
        <taxon>Bacteria</taxon>
        <taxon>Bacillati</taxon>
        <taxon>Actinomycetota</taxon>
        <taxon>Actinomycetes</taxon>
        <taxon>Micromonosporales</taxon>
        <taxon>Micromonosporaceae</taxon>
        <taxon>Micromonospora</taxon>
    </lineage>
</organism>
<sequence length="46" mass="5268">MIVTFCDRRDRIVRLSATRPSQTGFLRVRIRTDDEMADPCQSGCHG</sequence>
<evidence type="ECO:0000313" key="1">
    <source>
        <dbReference type="EMBL" id="SCF41676.1"/>
    </source>
</evidence>